<evidence type="ECO:0000313" key="4">
    <source>
        <dbReference type="Proteomes" id="UP000094444"/>
    </source>
</evidence>
<gene>
    <name evidence="3" type="ORF">DHEL01_v200397</name>
</gene>
<name>A0A2P5IFA2_DIAHE</name>
<sequence>MPFFTRREPEEELPAPEPHYEEEPRKRGGLLGSLRRDPSPAPTTSTQATDSTRRTSSTYRTSPTNNDGSSSIFSRSTSTRTGHGGLLRKFGATEELDPSIIQARERMMSAETAEREADRALELARREVKEAREEVKRLELEAKEEARRAKIKAYHAKEVSKRGKALGRHDLR</sequence>
<protein>
    <submittedName>
        <fullName evidence="3">Uncharacterized protein</fullName>
    </submittedName>
</protein>
<evidence type="ECO:0000313" key="3">
    <source>
        <dbReference type="EMBL" id="POS81186.1"/>
    </source>
</evidence>
<evidence type="ECO:0000256" key="2">
    <source>
        <dbReference type="SAM" id="MobiDB-lite"/>
    </source>
</evidence>
<dbReference type="Proteomes" id="UP000094444">
    <property type="component" value="Unassembled WGS sequence"/>
</dbReference>
<feature type="coiled-coil region" evidence="1">
    <location>
        <begin position="110"/>
        <end position="152"/>
    </location>
</feature>
<evidence type="ECO:0000256" key="1">
    <source>
        <dbReference type="SAM" id="Coils"/>
    </source>
</evidence>
<accession>A0A2P5IFA2</accession>
<feature type="region of interest" description="Disordered" evidence="2">
    <location>
        <begin position="1"/>
        <end position="95"/>
    </location>
</feature>
<dbReference type="AlphaFoldDB" id="A0A2P5IFA2"/>
<organism evidence="3 4">
    <name type="scientific">Diaporthe helianthi</name>
    <dbReference type="NCBI Taxonomy" id="158607"/>
    <lineage>
        <taxon>Eukaryota</taxon>
        <taxon>Fungi</taxon>
        <taxon>Dikarya</taxon>
        <taxon>Ascomycota</taxon>
        <taxon>Pezizomycotina</taxon>
        <taxon>Sordariomycetes</taxon>
        <taxon>Sordariomycetidae</taxon>
        <taxon>Diaporthales</taxon>
        <taxon>Diaporthaceae</taxon>
        <taxon>Diaporthe</taxon>
    </lineage>
</organism>
<keyword evidence="4" id="KW-1185">Reference proteome</keyword>
<dbReference type="InParanoid" id="A0A2P5IFA2"/>
<feature type="compositionally biased region" description="Low complexity" evidence="2">
    <location>
        <begin position="42"/>
        <end position="81"/>
    </location>
</feature>
<comment type="caution">
    <text evidence="3">The sequence shown here is derived from an EMBL/GenBank/DDBJ whole genome shotgun (WGS) entry which is preliminary data.</text>
</comment>
<proteinExistence type="predicted"/>
<reference evidence="3" key="1">
    <citation type="submission" date="2017-09" db="EMBL/GenBank/DDBJ databases">
        <title>Polyketide synthases of a Diaporthe helianthi virulent isolate.</title>
        <authorList>
            <person name="Baroncelli R."/>
        </authorList>
    </citation>
    <scope>NUCLEOTIDE SEQUENCE [LARGE SCALE GENOMIC DNA]</scope>
    <source>
        <strain evidence="3">7/96</strain>
    </source>
</reference>
<dbReference type="EMBL" id="MAVT02000016">
    <property type="protein sequence ID" value="POS81186.1"/>
    <property type="molecule type" value="Genomic_DNA"/>
</dbReference>
<keyword evidence="1" id="KW-0175">Coiled coil</keyword>